<protein>
    <submittedName>
        <fullName evidence="3">Uncharacterized protein LOC115890597</fullName>
    </submittedName>
</protein>
<dbReference type="AlphaFoldDB" id="A0A6J2YU80"/>
<sequence length="132" mass="15139">MGGLPTDEGGNYIPPKHTPIDKLHRWGLFINVMAHAVTTTVFNWREGLGIRSNTQAEGRQFLTQPATEKKSPEFLHHHHHHQQPQQSQHQQQKPISWKARRPPPSLVRRHPEAACTVTLRIDMKGIPYRGKV</sequence>
<dbReference type="GeneID" id="115890597"/>
<feature type="compositionally biased region" description="Low complexity" evidence="1">
    <location>
        <begin position="83"/>
        <end position="92"/>
    </location>
</feature>
<dbReference type="RefSeq" id="XP_030766736.1">
    <property type="nucleotide sequence ID" value="XM_030910876.1"/>
</dbReference>
<dbReference type="InParanoid" id="A0A6J2YU80"/>
<evidence type="ECO:0000313" key="2">
    <source>
        <dbReference type="Proteomes" id="UP000504635"/>
    </source>
</evidence>
<gene>
    <name evidence="3" type="primary">LOC115890597</name>
</gene>
<evidence type="ECO:0000256" key="1">
    <source>
        <dbReference type="SAM" id="MobiDB-lite"/>
    </source>
</evidence>
<name>A0A6J2YU80_SITOR</name>
<feature type="compositionally biased region" description="Polar residues" evidence="1">
    <location>
        <begin position="55"/>
        <end position="66"/>
    </location>
</feature>
<feature type="region of interest" description="Disordered" evidence="1">
    <location>
        <begin position="55"/>
        <end position="112"/>
    </location>
</feature>
<accession>A0A6J2YU80</accession>
<proteinExistence type="predicted"/>
<dbReference type="KEGG" id="soy:115890597"/>
<reference evidence="3" key="1">
    <citation type="submission" date="2025-08" db="UniProtKB">
        <authorList>
            <consortium name="RefSeq"/>
        </authorList>
    </citation>
    <scope>IDENTIFICATION</scope>
    <source>
        <tissue evidence="3">Gonads</tissue>
    </source>
</reference>
<keyword evidence="2" id="KW-1185">Reference proteome</keyword>
<evidence type="ECO:0000313" key="3">
    <source>
        <dbReference type="RefSeq" id="XP_030766736.1"/>
    </source>
</evidence>
<organism evidence="2 3">
    <name type="scientific">Sitophilus oryzae</name>
    <name type="common">Rice weevil</name>
    <name type="synonym">Curculio oryzae</name>
    <dbReference type="NCBI Taxonomy" id="7048"/>
    <lineage>
        <taxon>Eukaryota</taxon>
        <taxon>Metazoa</taxon>
        <taxon>Ecdysozoa</taxon>
        <taxon>Arthropoda</taxon>
        <taxon>Hexapoda</taxon>
        <taxon>Insecta</taxon>
        <taxon>Pterygota</taxon>
        <taxon>Neoptera</taxon>
        <taxon>Endopterygota</taxon>
        <taxon>Coleoptera</taxon>
        <taxon>Polyphaga</taxon>
        <taxon>Cucujiformia</taxon>
        <taxon>Curculionidae</taxon>
        <taxon>Dryophthorinae</taxon>
        <taxon>Sitophilus</taxon>
    </lineage>
</organism>
<dbReference type="Proteomes" id="UP000504635">
    <property type="component" value="Unplaced"/>
</dbReference>